<evidence type="ECO:0000259" key="1">
    <source>
        <dbReference type="PROSITE" id="PS51819"/>
    </source>
</evidence>
<proteinExistence type="predicted"/>
<dbReference type="SUPFAM" id="SSF54593">
    <property type="entry name" value="Glyoxalase/Bleomycin resistance protein/Dihydroxybiphenyl dioxygenase"/>
    <property type="match status" value="1"/>
</dbReference>
<dbReference type="InterPro" id="IPR029068">
    <property type="entry name" value="Glyas_Bleomycin-R_OHBP_Dase"/>
</dbReference>
<dbReference type="OrthoDB" id="9813630at2"/>
<dbReference type="STRING" id="1005945.SAMN05216561_107180"/>
<evidence type="ECO:0000313" key="2">
    <source>
        <dbReference type="EMBL" id="SFI35000.1"/>
    </source>
</evidence>
<dbReference type="PANTHER" id="PTHR39175:SF1">
    <property type="entry name" value="FAMILY PROTEIN, PUTATIVE (AFU_ORTHOLOGUE AFUA_3G15060)-RELATED"/>
    <property type="match status" value="1"/>
</dbReference>
<dbReference type="EMBL" id="FOQG01000007">
    <property type="protein sequence ID" value="SFI35000.1"/>
    <property type="molecule type" value="Genomic_DNA"/>
</dbReference>
<organism evidence="2 3">
    <name type="scientific">Nocardioides psychrotolerans</name>
    <dbReference type="NCBI Taxonomy" id="1005945"/>
    <lineage>
        <taxon>Bacteria</taxon>
        <taxon>Bacillati</taxon>
        <taxon>Actinomycetota</taxon>
        <taxon>Actinomycetes</taxon>
        <taxon>Propionibacteriales</taxon>
        <taxon>Nocardioidaceae</taxon>
        <taxon>Nocardioides</taxon>
    </lineage>
</organism>
<evidence type="ECO:0000313" key="3">
    <source>
        <dbReference type="Proteomes" id="UP000198649"/>
    </source>
</evidence>
<keyword evidence="2" id="KW-0223">Dioxygenase</keyword>
<sequence length="129" mass="14183">MRLHHVQVACPPGGEEVARTFYGEVLEMTEVDKPDDLRARGGAWFRAHDEHGAVTAEIHVGVEDPFVPAGKAHPALVLDSPAHFRAVASRLTLAGFELDLSQRDTFPGHDRLHTRDGHGNRIEILGPRV</sequence>
<dbReference type="PANTHER" id="PTHR39175">
    <property type="entry name" value="FAMILY PROTEIN, PUTATIVE (AFU_ORTHOLOGUE AFUA_3G15060)-RELATED"/>
    <property type="match status" value="1"/>
</dbReference>
<accession>A0A1I3HHJ8</accession>
<dbReference type="GO" id="GO:0051213">
    <property type="term" value="F:dioxygenase activity"/>
    <property type="evidence" value="ECO:0007669"/>
    <property type="project" value="UniProtKB-KW"/>
</dbReference>
<dbReference type="RefSeq" id="WP_091113016.1">
    <property type="nucleotide sequence ID" value="NZ_BKAF01000008.1"/>
</dbReference>
<protein>
    <submittedName>
        <fullName evidence="2">Catechol 2,3-dioxygenase</fullName>
    </submittedName>
</protein>
<name>A0A1I3HHJ8_9ACTN</name>
<keyword evidence="2" id="KW-0560">Oxidoreductase</keyword>
<gene>
    <name evidence="2" type="ORF">SAMN05216561_107180</name>
</gene>
<dbReference type="InterPro" id="IPR004360">
    <property type="entry name" value="Glyas_Fos-R_dOase_dom"/>
</dbReference>
<feature type="domain" description="VOC" evidence="1">
    <location>
        <begin position="2"/>
        <end position="127"/>
    </location>
</feature>
<dbReference type="InterPro" id="IPR037523">
    <property type="entry name" value="VOC_core"/>
</dbReference>
<dbReference type="AlphaFoldDB" id="A0A1I3HHJ8"/>
<dbReference type="Pfam" id="PF00903">
    <property type="entry name" value="Glyoxalase"/>
    <property type="match status" value="1"/>
</dbReference>
<keyword evidence="3" id="KW-1185">Reference proteome</keyword>
<dbReference type="Proteomes" id="UP000198649">
    <property type="component" value="Unassembled WGS sequence"/>
</dbReference>
<dbReference type="Gene3D" id="3.10.180.10">
    <property type="entry name" value="2,3-Dihydroxybiphenyl 1,2-Dioxygenase, domain 1"/>
    <property type="match status" value="1"/>
</dbReference>
<dbReference type="PROSITE" id="PS51819">
    <property type="entry name" value="VOC"/>
    <property type="match status" value="1"/>
</dbReference>
<reference evidence="2 3" key="1">
    <citation type="submission" date="2016-10" db="EMBL/GenBank/DDBJ databases">
        <authorList>
            <person name="de Groot N.N."/>
        </authorList>
    </citation>
    <scope>NUCLEOTIDE SEQUENCE [LARGE SCALE GENOMIC DNA]</scope>
    <source>
        <strain evidence="2 3">CGMCC 1.11156</strain>
    </source>
</reference>